<evidence type="ECO:0000313" key="3">
    <source>
        <dbReference type="EMBL" id="TVU34245.1"/>
    </source>
</evidence>
<dbReference type="Pfam" id="PF20241">
    <property type="entry name" value="DUF6598"/>
    <property type="match status" value="1"/>
</dbReference>
<dbReference type="AlphaFoldDB" id="A0A5J9VE67"/>
<name>A0A5J9VE67_9POAL</name>
<dbReference type="EMBL" id="RWGY01000009">
    <property type="protein sequence ID" value="TVU34245.1"/>
    <property type="molecule type" value="Genomic_DNA"/>
</dbReference>
<dbReference type="PANTHER" id="PTHR33065">
    <property type="entry name" value="OS07G0486400 PROTEIN"/>
    <property type="match status" value="1"/>
</dbReference>
<sequence length="380" mass="42528">MEEIRRGMEEALEEPGTKFKKMKERHLEDGGGEEEESNDDHAEEWDDGDGPYHARYLDPPEQLRCPGAGYSLEEAQKIEDAVYEMNCKLNEEWVLPNITTDCAAGYKCYHLRYWTSITSETDPSHPYFAPCGMMQVFSLSLSSPLAHPVNIYGTFAVRDGLEPRRNYLFNRSRDGPATVSPGCSLLPLCSPSRGIYVLQHILIDIDLWIKEEGDASADKPLFCGFVELDTSVAGFETELGGRFQGDCYGLDMHFSFWGDSIETMIEVIAEAEQPSDVKMSALTSGYDDEIALYDGTFSRGGVMFKHFVAVKKLEQLHVLMKLDGSVYTWSFQAGVGVIASPEHPISGFARFLVVNVSFRTTGKAASDWQWSCIRNNVRVG</sequence>
<reference evidence="3 4" key="1">
    <citation type="journal article" date="2019" name="Sci. Rep.">
        <title>A high-quality genome of Eragrostis curvula grass provides insights into Poaceae evolution and supports new strategies to enhance forage quality.</title>
        <authorList>
            <person name="Carballo J."/>
            <person name="Santos B.A.C.M."/>
            <person name="Zappacosta D."/>
            <person name="Garbus I."/>
            <person name="Selva J.P."/>
            <person name="Gallo C.A."/>
            <person name="Diaz A."/>
            <person name="Albertini E."/>
            <person name="Caccamo M."/>
            <person name="Echenique V."/>
        </authorList>
    </citation>
    <scope>NUCLEOTIDE SEQUENCE [LARGE SCALE GENOMIC DNA]</scope>
    <source>
        <strain evidence="4">cv. Victoria</strain>
        <tissue evidence="3">Leaf</tissue>
    </source>
</reference>
<dbReference type="InterPro" id="IPR046533">
    <property type="entry name" value="DUF6598"/>
</dbReference>
<dbReference type="PANTHER" id="PTHR33065:SF117">
    <property type="entry name" value="OS01G0590200 PROTEIN"/>
    <property type="match status" value="1"/>
</dbReference>
<organism evidence="3 4">
    <name type="scientific">Eragrostis curvula</name>
    <name type="common">weeping love grass</name>
    <dbReference type="NCBI Taxonomy" id="38414"/>
    <lineage>
        <taxon>Eukaryota</taxon>
        <taxon>Viridiplantae</taxon>
        <taxon>Streptophyta</taxon>
        <taxon>Embryophyta</taxon>
        <taxon>Tracheophyta</taxon>
        <taxon>Spermatophyta</taxon>
        <taxon>Magnoliopsida</taxon>
        <taxon>Liliopsida</taxon>
        <taxon>Poales</taxon>
        <taxon>Poaceae</taxon>
        <taxon>PACMAD clade</taxon>
        <taxon>Chloridoideae</taxon>
        <taxon>Eragrostideae</taxon>
        <taxon>Eragrostidinae</taxon>
        <taxon>Eragrostis</taxon>
    </lineage>
</organism>
<feature type="domain" description="DUF6598" evidence="2">
    <location>
        <begin position="133"/>
        <end position="322"/>
    </location>
</feature>
<dbReference type="OrthoDB" id="613498at2759"/>
<keyword evidence="4" id="KW-1185">Reference proteome</keyword>
<proteinExistence type="predicted"/>
<comment type="caution">
    <text evidence="3">The sequence shown here is derived from an EMBL/GenBank/DDBJ whole genome shotgun (WGS) entry which is preliminary data.</text>
</comment>
<evidence type="ECO:0000313" key="4">
    <source>
        <dbReference type="Proteomes" id="UP000324897"/>
    </source>
</evidence>
<feature type="compositionally biased region" description="Acidic residues" evidence="1">
    <location>
        <begin position="30"/>
        <end position="49"/>
    </location>
</feature>
<accession>A0A5J9VE67</accession>
<gene>
    <name evidence="3" type="ORF">EJB05_16076</name>
</gene>
<feature type="region of interest" description="Disordered" evidence="1">
    <location>
        <begin position="1"/>
        <end position="58"/>
    </location>
</feature>
<dbReference type="Gramene" id="TVU34245">
    <property type="protein sequence ID" value="TVU34245"/>
    <property type="gene ID" value="EJB05_16076"/>
</dbReference>
<dbReference type="Proteomes" id="UP000324897">
    <property type="component" value="Unassembled WGS sequence"/>
</dbReference>
<evidence type="ECO:0000256" key="1">
    <source>
        <dbReference type="SAM" id="MobiDB-lite"/>
    </source>
</evidence>
<evidence type="ECO:0000259" key="2">
    <source>
        <dbReference type="Pfam" id="PF20241"/>
    </source>
</evidence>
<protein>
    <recommendedName>
        <fullName evidence="2">DUF6598 domain-containing protein</fullName>
    </recommendedName>
</protein>